<evidence type="ECO:0000313" key="2">
    <source>
        <dbReference type="EMBL" id="RAI02481.1"/>
    </source>
</evidence>
<dbReference type="AlphaFoldDB" id="A0A8B2NU32"/>
<dbReference type="InterPro" id="IPR045079">
    <property type="entry name" value="Oxoprolinase-like"/>
</dbReference>
<accession>A0A8B2NU32</accession>
<keyword evidence="3" id="KW-1185">Reference proteome</keyword>
<dbReference type="OrthoDB" id="9761586at2"/>
<feature type="domain" description="Hydantoinase B/oxoprolinase" evidence="1">
    <location>
        <begin position="11"/>
        <end position="518"/>
    </location>
</feature>
<evidence type="ECO:0000313" key="3">
    <source>
        <dbReference type="Proteomes" id="UP000249590"/>
    </source>
</evidence>
<dbReference type="PANTHER" id="PTHR11365">
    <property type="entry name" value="5-OXOPROLINASE RELATED"/>
    <property type="match status" value="1"/>
</dbReference>
<dbReference type="RefSeq" id="WP_111346120.1">
    <property type="nucleotide sequence ID" value="NZ_QHHQ01000002.1"/>
</dbReference>
<name>A0A8B2NU32_9HYPH</name>
<dbReference type="Proteomes" id="UP000249590">
    <property type="component" value="Unassembled WGS sequence"/>
</dbReference>
<dbReference type="GO" id="GO:0006749">
    <property type="term" value="P:glutathione metabolic process"/>
    <property type="evidence" value="ECO:0007669"/>
    <property type="project" value="TreeGrafter"/>
</dbReference>
<dbReference type="GO" id="GO:0005829">
    <property type="term" value="C:cytosol"/>
    <property type="evidence" value="ECO:0007669"/>
    <property type="project" value="TreeGrafter"/>
</dbReference>
<comment type="caution">
    <text evidence="2">The sequence shown here is derived from an EMBL/GenBank/DDBJ whole genome shotgun (WGS) entry which is preliminary data.</text>
</comment>
<dbReference type="PANTHER" id="PTHR11365:SF23">
    <property type="entry name" value="HYPOTHETICAL 5-OXOPROLINASE (EUROFUNG)-RELATED"/>
    <property type="match status" value="1"/>
</dbReference>
<evidence type="ECO:0000259" key="1">
    <source>
        <dbReference type="Pfam" id="PF02538"/>
    </source>
</evidence>
<gene>
    <name evidence="2" type="ORF">DLJ53_14130</name>
</gene>
<proteinExistence type="predicted"/>
<dbReference type="Pfam" id="PF02538">
    <property type="entry name" value="Hydantoinase_B"/>
    <property type="match status" value="1"/>
</dbReference>
<dbReference type="GO" id="GO:0017168">
    <property type="term" value="F:5-oxoprolinase (ATP-hydrolyzing) activity"/>
    <property type="evidence" value="ECO:0007669"/>
    <property type="project" value="TreeGrafter"/>
</dbReference>
<dbReference type="EMBL" id="QHHQ01000002">
    <property type="protein sequence ID" value="RAI02481.1"/>
    <property type="molecule type" value="Genomic_DNA"/>
</dbReference>
<protein>
    <submittedName>
        <fullName evidence="2">Hydantoinase B</fullName>
    </submittedName>
</protein>
<organism evidence="2 3">
    <name type="scientific">Acuticoccus sediminis</name>
    <dbReference type="NCBI Taxonomy" id="2184697"/>
    <lineage>
        <taxon>Bacteria</taxon>
        <taxon>Pseudomonadati</taxon>
        <taxon>Pseudomonadota</taxon>
        <taxon>Alphaproteobacteria</taxon>
        <taxon>Hyphomicrobiales</taxon>
        <taxon>Amorphaceae</taxon>
        <taxon>Acuticoccus</taxon>
    </lineage>
</organism>
<dbReference type="InterPro" id="IPR003692">
    <property type="entry name" value="Hydantoinase_B"/>
</dbReference>
<reference evidence="2 3" key="1">
    <citation type="submission" date="2018-05" db="EMBL/GenBank/DDBJ databases">
        <title>Acuticoccus sediminis sp. nov., isolated from deep-sea sediment of Indian Ocean.</title>
        <authorList>
            <person name="Liu X."/>
            <person name="Lai Q."/>
            <person name="Du Y."/>
            <person name="Sun F."/>
            <person name="Zhang X."/>
            <person name="Wang S."/>
            <person name="Shao Z."/>
        </authorList>
    </citation>
    <scope>NUCLEOTIDE SEQUENCE [LARGE SCALE GENOMIC DNA]</scope>
    <source>
        <strain evidence="2 3">PTG4-2</strain>
    </source>
</reference>
<sequence length="547" mass="58208">MDTQAPSALSSIDLQIQWSRLISIMDEADIAMLQSAFSTIVSDSRDYAVILLDSQARSIAQAQVCVPAFTTSLPVAARTMLAEYPPETLSPGDVLITNDPWICHGHLPDFYVIIPLFHDGEIVAYYAAAAHMSDIGGRLDELIARDVFEEGLRVPPSKLYEAGVPNRQLFRIIESNVRHPRLVLGDVGAMVGAGKVVADRCAEFIADYGPRAIDMVGAEILTRSEAAMRKAIADLPDGVYRKTVDADGFHEPVTIALKLTIAGDTLEMDFEGSSPQREGASINCVYNVTHAHSIFALKCALAPELPNNEGLYSPISTVAPLGSVLNARFPAPVKARSMTSFHLHTAIFGAMVDIIPDQVQAAAGSFWVMACTGTDDEGESFAIHVLPNGGTGAVSYADGQPTMSYPGQGTITPAEIIENRGPMLVTERSLRADSGGAGRRRGGLGQTIRLTTLGSASARVTLRADKVTHPPTGLKGGGLGGAGRVELDGREFPLDPFILKPGQELALHLPGGGGFGDPADRDRDALKRDVDLGFVSETEASRTYGGF</sequence>